<dbReference type="Gene3D" id="1.10.10.10">
    <property type="entry name" value="Winged helix-like DNA-binding domain superfamily/Winged helix DNA-binding domain"/>
    <property type="match status" value="1"/>
</dbReference>
<evidence type="ECO:0000313" key="7">
    <source>
        <dbReference type="EMBL" id="ANY79965.1"/>
    </source>
</evidence>
<dbReference type="InterPro" id="IPR013325">
    <property type="entry name" value="RNA_pol_sigma_r2"/>
</dbReference>
<evidence type="ECO:0000259" key="6">
    <source>
        <dbReference type="Pfam" id="PF08281"/>
    </source>
</evidence>
<dbReference type="Gene3D" id="1.10.1740.10">
    <property type="match status" value="1"/>
</dbReference>
<evidence type="ECO:0000259" key="5">
    <source>
        <dbReference type="Pfam" id="PF04542"/>
    </source>
</evidence>
<dbReference type="InterPro" id="IPR007627">
    <property type="entry name" value="RNA_pol_sigma70_r2"/>
</dbReference>
<dbReference type="AlphaFoldDB" id="A0A1B2EJ01"/>
<keyword evidence="4" id="KW-0804">Transcription</keyword>
<feature type="domain" description="RNA polymerase sigma factor 70 region 4 type 2" evidence="6">
    <location>
        <begin position="132"/>
        <end position="182"/>
    </location>
</feature>
<reference evidence="7" key="1">
    <citation type="submission" date="2016-07" db="EMBL/GenBank/DDBJ databases">
        <title>Microvirga ossetica sp. nov. a new species of rhizobia isolated from root nodules of the legume species Vicia alpestris Steven originated from North Ossetia region in the Caucasus.</title>
        <authorList>
            <person name="Safronova V.I."/>
            <person name="Kuznetsova I.G."/>
            <person name="Sazanova A.L."/>
            <person name="Belimov A."/>
            <person name="Andronov E."/>
            <person name="Osledkin Y.S."/>
            <person name="Onishchuk O.P."/>
            <person name="Kurchak O.N."/>
            <person name="Shaposhnikov A.I."/>
            <person name="Willems A."/>
            <person name="Tikhonovich I.A."/>
        </authorList>
    </citation>
    <scope>NUCLEOTIDE SEQUENCE [LARGE SCALE GENOMIC DNA]</scope>
    <source>
        <strain evidence="7">V5/3M</strain>
    </source>
</reference>
<accession>A0A1B2EJ01</accession>
<dbReference type="InterPro" id="IPR036388">
    <property type="entry name" value="WH-like_DNA-bd_sf"/>
</dbReference>
<dbReference type="InterPro" id="IPR014284">
    <property type="entry name" value="RNA_pol_sigma-70_dom"/>
</dbReference>
<keyword evidence="2" id="KW-0805">Transcription regulation</keyword>
<dbReference type="Pfam" id="PF08281">
    <property type="entry name" value="Sigma70_r4_2"/>
    <property type="match status" value="1"/>
</dbReference>
<dbReference type="KEGG" id="moc:BB934_18465"/>
<evidence type="ECO:0000256" key="3">
    <source>
        <dbReference type="ARBA" id="ARBA00023082"/>
    </source>
</evidence>
<dbReference type="InterPro" id="IPR039425">
    <property type="entry name" value="RNA_pol_sigma-70-like"/>
</dbReference>
<proteinExistence type="inferred from homology"/>
<dbReference type="GO" id="GO:0006352">
    <property type="term" value="P:DNA-templated transcription initiation"/>
    <property type="evidence" value="ECO:0007669"/>
    <property type="project" value="InterPro"/>
</dbReference>
<gene>
    <name evidence="7" type="ORF">BB934_18465</name>
</gene>
<sequence>MKAVLGEAASPASDLNRALSLCAGGDRSALRAVYDSEAPRMLGVAMRLLRRRALAEEAVHDTFLQIWRKADSFDPMKGDARSWLYAILRNRALNILRGENRTDLVEDFEPMGLVSEEEDAETVMLRLSDTGRLKGCLQRLEPSRRQAITLAYIHGLSHGELAGRLGVPLGTIKSWIRRALVSLRECMA</sequence>
<dbReference type="CDD" id="cd06171">
    <property type="entry name" value="Sigma70_r4"/>
    <property type="match status" value="1"/>
</dbReference>
<dbReference type="InterPro" id="IPR013324">
    <property type="entry name" value="RNA_pol_sigma_r3/r4-like"/>
</dbReference>
<dbReference type="EMBL" id="CP016616">
    <property type="protein sequence ID" value="ANY79965.1"/>
    <property type="molecule type" value="Genomic_DNA"/>
</dbReference>
<dbReference type="Pfam" id="PF04542">
    <property type="entry name" value="Sigma70_r2"/>
    <property type="match status" value="1"/>
</dbReference>
<dbReference type="SUPFAM" id="SSF88659">
    <property type="entry name" value="Sigma3 and sigma4 domains of RNA polymerase sigma factors"/>
    <property type="match status" value="1"/>
</dbReference>
<dbReference type="RefSeq" id="WP_237050012.1">
    <property type="nucleotide sequence ID" value="NZ_CP016616.1"/>
</dbReference>
<dbReference type="PANTHER" id="PTHR43133:SF62">
    <property type="entry name" value="RNA POLYMERASE SIGMA FACTOR SIGZ"/>
    <property type="match status" value="1"/>
</dbReference>
<protein>
    <submittedName>
        <fullName evidence="7">RNA polymerase subunit sigma</fullName>
    </submittedName>
</protein>
<dbReference type="GO" id="GO:0003677">
    <property type="term" value="F:DNA binding"/>
    <property type="evidence" value="ECO:0007669"/>
    <property type="project" value="InterPro"/>
</dbReference>
<organism evidence="7">
    <name type="scientific">Microvirga ossetica</name>
    <dbReference type="NCBI Taxonomy" id="1882682"/>
    <lineage>
        <taxon>Bacteria</taxon>
        <taxon>Pseudomonadati</taxon>
        <taxon>Pseudomonadota</taxon>
        <taxon>Alphaproteobacteria</taxon>
        <taxon>Hyphomicrobiales</taxon>
        <taxon>Methylobacteriaceae</taxon>
        <taxon>Microvirga</taxon>
    </lineage>
</organism>
<evidence type="ECO:0000256" key="2">
    <source>
        <dbReference type="ARBA" id="ARBA00023015"/>
    </source>
</evidence>
<evidence type="ECO:0000256" key="1">
    <source>
        <dbReference type="ARBA" id="ARBA00010641"/>
    </source>
</evidence>
<name>A0A1B2EJ01_9HYPH</name>
<evidence type="ECO:0000256" key="4">
    <source>
        <dbReference type="ARBA" id="ARBA00023163"/>
    </source>
</evidence>
<keyword evidence="3" id="KW-0731">Sigma factor</keyword>
<feature type="domain" description="RNA polymerase sigma-70 region 2" evidence="5">
    <location>
        <begin position="34"/>
        <end position="102"/>
    </location>
</feature>
<dbReference type="SUPFAM" id="SSF88946">
    <property type="entry name" value="Sigma2 domain of RNA polymerase sigma factors"/>
    <property type="match status" value="1"/>
</dbReference>
<dbReference type="NCBIfam" id="TIGR02937">
    <property type="entry name" value="sigma70-ECF"/>
    <property type="match status" value="1"/>
</dbReference>
<dbReference type="GO" id="GO:0016987">
    <property type="term" value="F:sigma factor activity"/>
    <property type="evidence" value="ECO:0007669"/>
    <property type="project" value="UniProtKB-KW"/>
</dbReference>
<dbReference type="PANTHER" id="PTHR43133">
    <property type="entry name" value="RNA POLYMERASE ECF-TYPE SIGMA FACTO"/>
    <property type="match status" value="1"/>
</dbReference>
<dbReference type="InterPro" id="IPR013249">
    <property type="entry name" value="RNA_pol_sigma70_r4_t2"/>
</dbReference>
<comment type="similarity">
    <text evidence="1">Belongs to the sigma-70 factor family. ECF subfamily.</text>
</comment>